<feature type="compositionally biased region" description="Basic and acidic residues" evidence="1">
    <location>
        <begin position="1"/>
        <end position="12"/>
    </location>
</feature>
<gene>
    <name evidence="2" type="ORF">S01H1_23316</name>
</gene>
<feature type="compositionally biased region" description="Low complexity" evidence="1">
    <location>
        <begin position="92"/>
        <end position="101"/>
    </location>
</feature>
<protein>
    <submittedName>
        <fullName evidence="2">Uncharacterized protein</fullName>
    </submittedName>
</protein>
<accession>X0U8A5</accession>
<feature type="region of interest" description="Disordered" evidence="1">
    <location>
        <begin position="92"/>
        <end position="121"/>
    </location>
</feature>
<dbReference type="EMBL" id="BARS01013420">
    <property type="protein sequence ID" value="GAF96597.1"/>
    <property type="molecule type" value="Genomic_DNA"/>
</dbReference>
<sequence>DIDGEITHHEGNYTDEGDDENITNTIDHPDGDDDGVVWGNGTVNPDGDVNATNGLTIDEGVWTVKLEWFVEIVMERNVLLGALLERVIERTVSSDTNSISSGSGGTAENEVDVVVVTDSDQ</sequence>
<reference evidence="2" key="1">
    <citation type="journal article" date="2014" name="Front. Microbiol.">
        <title>High frequency of phylogenetically diverse reductive dehalogenase-homologous genes in deep subseafloor sedimentary metagenomes.</title>
        <authorList>
            <person name="Kawai M."/>
            <person name="Futagami T."/>
            <person name="Toyoda A."/>
            <person name="Takaki Y."/>
            <person name="Nishi S."/>
            <person name="Hori S."/>
            <person name="Arai W."/>
            <person name="Tsubouchi T."/>
            <person name="Morono Y."/>
            <person name="Uchiyama I."/>
            <person name="Ito T."/>
            <person name="Fujiyama A."/>
            <person name="Inagaki F."/>
            <person name="Takami H."/>
        </authorList>
    </citation>
    <scope>NUCLEOTIDE SEQUENCE</scope>
    <source>
        <strain evidence="2">Expedition CK06-06</strain>
    </source>
</reference>
<evidence type="ECO:0000256" key="1">
    <source>
        <dbReference type="SAM" id="MobiDB-lite"/>
    </source>
</evidence>
<proteinExistence type="predicted"/>
<comment type="caution">
    <text evidence="2">The sequence shown here is derived from an EMBL/GenBank/DDBJ whole genome shotgun (WGS) entry which is preliminary data.</text>
</comment>
<feature type="region of interest" description="Disordered" evidence="1">
    <location>
        <begin position="1"/>
        <end position="34"/>
    </location>
</feature>
<feature type="non-terminal residue" evidence="2">
    <location>
        <position position="1"/>
    </location>
</feature>
<organism evidence="2">
    <name type="scientific">marine sediment metagenome</name>
    <dbReference type="NCBI Taxonomy" id="412755"/>
    <lineage>
        <taxon>unclassified sequences</taxon>
        <taxon>metagenomes</taxon>
        <taxon>ecological metagenomes</taxon>
    </lineage>
</organism>
<dbReference type="AlphaFoldDB" id="X0U8A5"/>
<name>X0U8A5_9ZZZZ</name>
<evidence type="ECO:0000313" key="2">
    <source>
        <dbReference type="EMBL" id="GAF96597.1"/>
    </source>
</evidence>